<dbReference type="RefSeq" id="WP_152605733.1">
    <property type="nucleotide sequence ID" value="NZ_AXCY01000103.1"/>
</dbReference>
<feature type="domain" description="PKD" evidence="1">
    <location>
        <begin position="222"/>
        <end position="299"/>
    </location>
</feature>
<dbReference type="Gene3D" id="2.60.40.10">
    <property type="entry name" value="Immunoglobulins"/>
    <property type="match status" value="2"/>
</dbReference>
<reference evidence="2 3" key="2">
    <citation type="journal article" date="2015" name="Stand. Genomic Sci.">
        <title>Draft genome sequence of Cellulomonas carbonis T26(T) and comparative analysis of six Cellulomonas genomes.</title>
        <authorList>
            <person name="Zhuang W."/>
            <person name="Zhang S."/>
            <person name="Xia X."/>
            <person name="Wang G."/>
        </authorList>
    </citation>
    <scope>NUCLEOTIDE SEQUENCE [LARGE SCALE GENOMIC DNA]</scope>
    <source>
        <strain evidence="2 3">T26</strain>
    </source>
</reference>
<comment type="caution">
    <text evidence="2">The sequence shown here is derived from an EMBL/GenBank/DDBJ whole genome shotgun (WGS) entry which is preliminary data.</text>
</comment>
<dbReference type="InterPro" id="IPR000601">
    <property type="entry name" value="PKD_dom"/>
</dbReference>
<dbReference type="Pfam" id="PF18911">
    <property type="entry name" value="PKD_4"/>
    <property type="match status" value="2"/>
</dbReference>
<evidence type="ECO:0000313" key="2">
    <source>
        <dbReference type="EMBL" id="KGM09339.1"/>
    </source>
</evidence>
<evidence type="ECO:0000259" key="1">
    <source>
        <dbReference type="PROSITE" id="PS50093"/>
    </source>
</evidence>
<feature type="non-terminal residue" evidence="2">
    <location>
        <position position="1"/>
    </location>
</feature>
<dbReference type="InterPro" id="IPR022409">
    <property type="entry name" value="PKD/Chitinase_dom"/>
</dbReference>
<dbReference type="CDD" id="cd00146">
    <property type="entry name" value="PKD"/>
    <property type="match status" value="2"/>
</dbReference>
<dbReference type="OrthoDB" id="9802683at2"/>
<dbReference type="SMART" id="SM00089">
    <property type="entry name" value="PKD"/>
    <property type="match status" value="2"/>
</dbReference>
<dbReference type="SUPFAM" id="SSF49299">
    <property type="entry name" value="PKD domain"/>
    <property type="match status" value="2"/>
</dbReference>
<dbReference type="EMBL" id="AXCY01000103">
    <property type="protein sequence ID" value="KGM09339.1"/>
    <property type="molecule type" value="Genomic_DNA"/>
</dbReference>
<accession>A0A0A0BQH3</accession>
<proteinExistence type="predicted"/>
<gene>
    <name evidence="2" type="ORF">N868_02545</name>
</gene>
<name>A0A0A0BQH3_9CELL</name>
<evidence type="ECO:0000313" key="3">
    <source>
        <dbReference type="Proteomes" id="UP000029839"/>
    </source>
</evidence>
<sequence>AATAFAADAFGRSLGRGWGTADVGGAWALVGPSSSFSVAAGAGRMTLPRAGAGLTATLPVSSTSTDLTARIAPARLADGGGLFASLLGRRVGTADYRAKVKVAPSGAVTLYLNRAAGAETTLGAITVPGVRFTPGDALRVRLTVTGTSPTTLQARAWEDGNPEPTGWQLTAADATPALQTAGGVGVMTYLSASSASAPLVVTVDDVLATPVDGPPPVLNEPPAPAFVSTVDGLTAAFDATGTTDTDGTVVLHGWDFGDGTLGTGATPTHAYAAPGTYSVTLTATDDDGDAASVTHPVTVGGPPPTQEAPVAAFDAVVDGLDVEVDGSSSTDADGSVAGWEWDFGDGSTASGRTASHTYAVPGEYTIMLVTTDDDGLSSSASQVVLVDEAPVPAREVAQDDFARDVVGGWGSAPTGGAWTLAGPASAFSTADGQGRMTLARPGSGVAASLGVSALDTDVRVTVAATPVADGGGTYVSVAGRRTAAGDQRAKVRVGADGAVTLQLTSVSGGSETSLAGARVPGLVVAAGERLHVRLQLTGTAPTTLRARVWAEGTHEPTSWQVTATDAATALQQAGGVALVAYVSGSATTTPVVVAFDDLTVGPVRPVEP</sequence>
<dbReference type="InterPro" id="IPR035986">
    <property type="entry name" value="PKD_dom_sf"/>
</dbReference>
<dbReference type="InterPro" id="IPR013783">
    <property type="entry name" value="Ig-like_fold"/>
</dbReference>
<protein>
    <recommendedName>
        <fullName evidence="1">PKD domain-containing protein</fullName>
    </recommendedName>
</protein>
<dbReference type="PROSITE" id="PS50093">
    <property type="entry name" value="PKD"/>
    <property type="match status" value="2"/>
</dbReference>
<organism evidence="2 3">
    <name type="scientific">Cellulomonas carbonis T26</name>
    <dbReference type="NCBI Taxonomy" id="947969"/>
    <lineage>
        <taxon>Bacteria</taxon>
        <taxon>Bacillati</taxon>
        <taxon>Actinomycetota</taxon>
        <taxon>Actinomycetes</taxon>
        <taxon>Micrococcales</taxon>
        <taxon>Cellulomonadaceae</taxon>
        <taxon>Cellulomonas</taxon>
    </lineage>
</organism>
<dbReference type="Proteomes" id="UP000029839">
    <property type="component" value="Unassembled WGS sequence"/>
</dbReference>
<dbReference type="GO" id="GO:0005975">
    <property type="term" value="P:carbohydrate metabolic process"/>
    <property type="evidence" value="ECO:0007669"/>
    <property type="project" value="UniProtKB-ARBA"/>
</dbReference>
<reference evidence="2 3" key="1">
    <citation type="submission" date="2013-08" db="EMBL/GenBank/DDBJ databases">
        <title>Genome sequencing of Cellulomonas carbonis T26.</title>
        <authorList>
            <person name="Chen F."/>
            <person name="Li Y."/>
            <person name="Wang G."/>
        </authorList>
    </citation>
    <scope>NUCLEOTIDE SEQUENCE [LARGE SCALE GENOMIC DNA]</scope>
    <source>
        <strain evidence="2 3">T26</strain>
    </source>
</reference>
<keyword evidence="3" id="KW-1185">Reference proteome</keyword>
<feature type="domain" description="PKD" evidence="1">
    <location>
        <begin position="309"/>
        <end position="386"/>
    </location>
</feature>
<dbReference type="AlphaFoldDB" id="A0A0A0BQH3"/>